<dbReference type="InterPro" id="IPR037151">
    <property type="entry name" value="AlkB-like_sf"/>
</dbReference>
<comment type="cofactor">
    <cofactor evidence="1">
        <name>Fe(2+)</name>
        <dbReference type="ChEBI" id="CHEBI:29033"/>
    </cofactor>
</comment>
<dbReference type="EMBL" id="JTDE01003824">
    <property type="protein sequence ID" value="KAF7255605.1"/>
    <property type="molecule type" value="Genomic_DNA"/>
</dbReference>
<keyword evidence="2" id="KW-0560">Oxidoreductase</keyword>
<dbReference type="GO" id="GO:0032451">
    <property type="term" value="F:demethylase activity"/>
    <property type="evidence" value="ECO:0007669"/>
    <property type="project" value="TreeGrafter"/>
</dbReference>
<dbReference type="OrthoDB" id="442860at2759"/>
<dbReference type="GO" id="GO:0070988">
    <property type="term" value="P:demethylation"/>
    <property type="evidence" value="ECO:0007669"/>
    <property type="project" value="InterPro"/>
</dbReference>
<dbReference type="SUPFAM" id="SSF51197">
    <property type="entry name" value="Clavaminate synthase-like"/>
    <property type="match status" value="1"/>
</dbReference>
<dbReference type="PANTHER" id="PTHR12463">
    <property type="entry name" value="OXYGENASE-RELATED"/>
    <property type="match status" value="1"/>
</dbReference>
<organism evidence="4 5">
    <name type="scientific">Paragonimus skrjabini miyazakii</name>
    <dbReference type="NCBI Taxonomy" id="59628"/>
    <lineage>
        <taxon>Eukaryota</taxon>
        <taxon>Metazoa</taxon>
        <taxon>Spiralia</taxon>
        <taxon>Lophotrochozoa</taxon>
        <taxon>Platyhelminthes</taxon>
        <taxon>Trematoda</taxon>
        <taxon>Digenea</taxon>
        <taxon>Plagiorchiida</taxon>
        <taxon>Troglotremata</taxon>
        <taxon>Troglotrematidae</taxon>
        <taxon>Paragonimus</taxon>
    </lineage>
</organism>
<comment type="caution">
    <text evidence="4">The sequence shown here is derived from an EMBL/GenBank/DDBJ whole genome shotgun (WGS) entry which is preliminary data.</text>
</comment>
<feature type="non-terminal residue" evidence="4">
    <location>
        <position position="315"/>
    </location>
</feature>
<evidence type="ECO:0000256" key="1">
    <source>
        <dbReference type="ARBA" id="ARBA00001954"/>
    </source>
</evidence>
<evidence type="ECO:0000313" key="4">
    <source>
        <dbReference type="EMBL" id="KAF7255605.1"/>
    </source>
</evidence>
<dbReference type="PROSITE" id="PS51471">
    <property type="entry name" value="FE2OG_OXY"/>
    <property type="match status" value="1"/>
</dbReference>
<accession>A0A8S9YL85</accession>
<dbReference type="PANTHER" id="PTHR12463:SF0">
    <property type="entry name" value="ALPHA-KETOGLUTARATE-DEPENDENT DIOXYGENASE ALKB HOMOLOG 4"/>
    <property type="match status" value="1"/>
</dbReference>
<keyword evidence="2" id="KW-0479">Metal-binding</keyword>
<dbReference type="AlphaFoldDB" id="A0A8S9YL85"/>
<protein>
    <submittedName>
        <fullName evidence="4">Alpha ketoglutarate dependent</fullName>
    </submittedName>
</protein>
<dbReference type="GO" id="GO:0016491">
    <property type="term" value="F:oxidoreductase activity"/>
    <property type="evidence" value="ECO:0007669"/>
    <property type="project" value="UniProtKB-KW"/>
</dbReference>
<feature type="domain" description="Fe2OG dioxygenase" evidence="3">
    <location>
        <begin position="153"/>
        <end position="273"/>
    </location>
</feature>
<dbReference type="InterPro" id="IPR005123">
    <property type="entry name" value="Oxoglu/Fe-dep_dioxygenase_dom"/>
</dbReference>
<keyword evidence="2" id="KW-0408">Iron</keyword>
<keyword evidence="5" id="KW-1185">Reference proteome</keyword>
<sequence length="315" mass="35882">QTSSVNRIQLCGCKGVRSCTLCGDAKSTTYEIPLPVFTLNFCNVCGHVFSGTTHTCSRSDCVKDFKFDGVCVVTNFVNEEEESFLLNAIDQNPWVLSQSGRRKQDYGPKVNFRRRRVTYGRFTGLPAYCRFLVDRINQTLGNHPRLQHSAFHPVELCNLEYNPDRGACIVPHLDDVWLWGDRLITLNLCSSTVLTFSLPDNESPQVADEFKRIRSIFNSEHDVQRPTDVAVRVPLDRRSLIIVDGPARYIWFHAILRLDIKSRRIAMTFRELSQCFLPPDESDEDAAEDQLLGRKLLDIAQTYQGSVCSVNQNTR</sequence>
<evidence type="ECO:0000313" key="5">
    <source>
        <dbReference type="Proteomes" id="UP000822476"/>
    </source>
</evidence>
<comment type="similarity">
    <text evidence="2">Belongs to the iron/ascorbate-dependent oxidoreductase family.</text>
</comment>
<dbReference type="Proteomes" id="UP000822476">
    <property type="component" value="Unassembled WGS sequence"/>
</dbReference>
<dbReference type="Gene3D" id="2.60.120.590">
    <property type="entry name" value="Alpha-ketoglutarate-dependent dioxygenase AlkB-like"/>
    <property type="match status" value="1"/>
</dbReference>
<evidence type="ECO:0000259" key="3">
    <source>
        <dbReference type="PROSITE" id="PS51471"/>
    </source>
</evidence>
<proteinExistence type="inferred from homology"/>
<name>A0A8S9YL85_9TREM</name>
<evidence type="ECO:0000256" key="2">
    <source>
        <dbReference type="RuleBase" id="RU003682"/>
    </source>
</evidence>
<gene>
    <name evidence="4" type="ORF">EG68_07502</name>
</gene>
<dbReference type="InterPro" id="IPR032857">
    <property type="entry name" value="ALKBH4"/>
</dbReference>
<reference evidence="4" key="1">
    <citation type="submission" date="2019-07" db="EMBL/GenBank/DDBJ databases">
        <title>Annotation for the trematode Paragonimus miyazaki's.</title>
        <authorList>
            <person name="Choi Y.-J."/>
        </authorList>
    </citation>
    <scope>NUCLEOTIDE SEQUENCE</scope>
    <source>
        <strain evidence="4">Japan</strain>
    </source>
</reference>
<dbReference type="GO" id="GO:0046872">
    <property type="term" value="F:metal ion binding"/>
    <property type="evidence" value="ECO:0007669"/>
    <property type="project" value="UniProtKB-KW"/>
</dbReference>